<protein>
    <submittedName>
        <fullName evidence="1">Uncharacterized protein</fullName>
    </submittedName>
</protein>
<gene>
    <name evidence="1" type="ORF">PDJAM_G00110670</name>
</gene>
<dbReference type="Proteomes" id="UP000830395">
    <property type="component" value="Chromosome 2"/>
</dbReference>
<evidence type="ECO:0000313" key="2">
    <source>
        <dbReference type="Proteomes" id="UP000830395"/>
    </source>
</evidence>
<dbReference type="EMBL" id="CM040976">
    <property type="protein sequence ID" value="MCJ8729802.1"/>
    <property type="molecule type" value="Genomic_DNA"/>
</dbReference>
<evidence type="ECO:0000313" key="1">
    <source>
        <dbReference type="EMBL" id="MCJ8729802.1"/>
    </source>
</evidence>
<accession>A0ACC5Y385</accession>
<proteinExistence type="predicted"/>
<organism evidence="1 2">
    <name type="scientific">Pangasius djambal</name>
    <dbReference type="NCBI Taxonomy" id="1691987"/>
    <lineage>
        <taxon>Eukaryota</taxon>
        <taxon>Metazoa</taxon>
        <taxon>Chordata</taxon>
        <taxon>Craniata</taxon>
        <taxon>Vertebrata</taxon>
        <taxon>Euteleostomi</taxon>
        <taxon>Actinopterygii</taxon>
        <taxon>Neopterygii</taxon>
        <taxon>Teleostei</taxon>
        <taxon>Ostariophysi</taxon>
        <taxon>Siluriformes</taxon>
        <taxon>Pangasiidae</taxon>
        <taxon>Pangasius</taxon>
    </lineage>
</organism>
<comment type="caution">
    <text evidence="1">The sequence shown here is derived from an EMBL/GenBank/DDBJ whole genome shotgun (WGS) entry which is preliminary data.</text>
</comment>
<name>A0ACC5Y385_9TELE</name>
<sequence>MPAKTKYNLVDDGHDLRIPLHNEDAFQHGIHFEAKYIGSLDVARPNSRVEIVAAMRRIRYEFKVKNIKKKKVSIMVSVDGVKVVLRKKKKKKEWTWDESKMMVMQDPIYRQVPNHSKIHMQFMVQITAGFLPLYNSKEQFVVFQGMYCLQL</sequence>
<keyword evidence="2" id="KW-1185">Reference proteome</keyword>
<reference evidence="1" key="1">
    <citation type="submission" date="2020-02" db="EMBL/GenBank/DDBJ databases">
        <title>Genome sequencing of the panga catfish, Pangasius djambal.</title>
        <authorList>
            <person name="Wen M."/>
            <person name="Zahm M."/>
            <person name="Roques C."/>
            <person name="Cabau C."/>
            <person name="Klopp C."/>
            <person name="Donnadieu C."/>
            <person name="Jouanno E."/>
            <person name="Avarre J.-C."/>
            <person name="Campet M."/>
            <person name="Ha T."/>
            <person name="Dugue R."/>
            <person name="Lampietro C."/>
            <person name="Louis A."/>
            <person name="Herpin A."/>
            <person name="Echchiki A."/>
            <person name="Berthelot C."/>
            <person name="Parey E."/>
            <person name="Roest-Crollius H."/>
            <person name="Braasch I."/>
            <person name="Postlethwait J.H."/>
            <person name="Bobe J."/>
            <person name="Montfort J."/>
            <person name="Bouchez O."/>
            <person name="Begum T."/>
            <person name="Schartl M."/>
            <person name="Gustiano R."/>
            <person name="Guiguen Y."/>
        </authorList>
    </citation>
    <scope>NUCLEOTIDE SEQUENCE</scope>
    <source>
        <strain evidence="1">Pdj_M5554</strain>
    </source>
</reference>